<evidence type="ECO:0000313" key="2">
    <source>
        <dbReference type="EMBL" id="KSW13234.1"/>
    </source>
</evidence>
<name>A0A0V8RZ84_9ACTO</name>
<dbReference type="CDD" id="cd07750">
    <property type="entry name" value="PolyPPase_VTC_like"/>
    <property type="match status" value="1"/>
</dbReference>
<sequence>MNATLNSILADLDAIGLDELNKRAAMLTRVDRKYALDAATASAILSRLPEDALVLQIDGQVSQGYASTYYDTPDMDSYLLTALKRRRRFKVRTRSYLSSGASFLEVKTRGPRGVTVKKRMPISWDEAGAPLAGERRQWVAGKVEKTGYGHLVPALEPVLAGSYERNTLLLPGGVGRATVDTDLKWRSLRTDGTEVARPDLVIIETKSGATPSIVDHLLWEGGVRPVKISKYGTAMAAMHHLPANKWHRTLDRYFHEYVEVPELAHSAPLAMAA</sequence>
<evidence type="ECO:0000313" key="3">
    <source>
        <dbReference type="Proteomes" id="UP000054686"/>
    </source>
</evidence>
<dbReference type="Pfam" id="PF09359">
    <property type="entry name" value="VTC"/>
    <property type="match status" value="1"/>
</dbReference>
<dbReference type="InterPro" id="IPR042267">
    <property type="entry name" value="VTC_sf"/>
</dbReference>
<dbReference type="InterPro" id="IPR018966">
    <property type="entry name" value="VTC_domain"/>
</dbReference>
<reference evidence="2 3" key="1">
    <citation type="submission" date="2015-10" db="EMBL/GenBank/DDBJ databases">
        <title>Draft Genome of Actinomyces odontolyticus subsp. actinosynbacter strain XH001.</title>
        <authorList>
            <person name="Mclean J.S."/>
            <person name="He X."/>
        </authorList>
    </citation>
    <scope>NUCLEOTIDE SEQUENCE [LARGE SCALE GENOMIC DNA]</scope>
    <source>
        <strain evidence="2 3">XH001</strain>
    </source>
</reference>
<protein>
    <submittedName>
        <fullName evidence="2">Molecular chaperone</fullName>
    </submittedName>
</protein>
<evidence type="ECO:0000259" key="1">
    <source>
        <dbReference type="Pfam" id="PF09359"/>
    </source>
</evidence>
<dbReference type="EMBL" id="LLVT01000001">
    <property type="protein sequence ID" value="KSW13234.1"/>
    <property type="molecule type" value="Genomic_DNA"/>
</dbReference>
<organism evidence="2 3">
    <name type="scientific">Schaalia odontolytica</name>
    <dbReference type="NCBI Taxonomy" id="1660"/>
    <lineage>
        <taxon>Bacteria</taxon>
        <taxon>Bacillati</taxon>
        <taxon>Actinomycetota</taxon>
        <taxon>Actinomycetes</taxon>
        <taxon>Actinomycetales</taxon>
        <taxon>Actinomycetaceae</taxon>
        <taxon>Schaalia</taxon>
    </lineage>
</organism>
<dbReference type="RefSeq" id="WP_060566015.1">
    <property type="nucleotide sequence ID" value="NZ_CP040006.1"/>
</dbReference>
<dbReference type="OrthoDB" id="148766at2"/>
<dbReference type="Proteomes" id="UP000054686">
    <property type="component" value="Unassembled WGS sequence"/>
</dbReference>
<proteinExistence type="predicted"/>
<gene>
    <name evidence="2" type="ORF">APY09_02445</name>
</gene>
<dbReference type="AlphaFoldDB" id="A0A0V8RZ84"/>
<accession>A0A0V8RZ84</accession>
<comment type="caution">
    <text evidence="2">The sequence shown here is derived from an EMBL/GenBank/DDBJ whole genome shotgun (WGS) entry which is preliminary data.</text>
</comment>
<feature type="domain" description="VTC" evidence="1">
    <location>
        <begin position="29"/>
        <end position="239"/>
    </location>
</feature>
<dbReference type="GO" id="GO:0006799">
    <property type="term" value="P:polyphosphate biosynthetic process"/>
    <property type="evidence" value="ECO:0007669"/>
    <property type="project" value="UniProtKB-ARBA"/>
</dbReference>
<dbReference type="Gene3D" id="3.20.100.30">
    <property type="entry name" value="VTC, catalytic tunnel domain"/>
    <property type="match status" value="1"/>
</dbReference>